<keyword evidence="2" id="KW-1185">Reference proteome</keyword>
<sequence length="313" mass="35105">MSSTPVIQKSHYDESVLQYLGTEPSRIGHIIDKLIIARKNQSQKGSESISGFGTDTGAGFGQSVPLWESRLPMFDQLATRRNQVEQNKLEYINFTHIYKNKCSINRLRMHKSLQIRSIERFAQYKRRVRWLASLAAMAPLARSLLALAVVALLQVACAQTVKVLGPIKSGQPEGSGGTIIPNLPSRLGKSCSVFNFGRASSRPDMRYDLDPVRLCKEINEVQINDPRRNQDLIGSVLIGEDITVCTEPGIHPHVIRSTPLSFDFFRITARHAKDPIEIVIRAGEVSAPRLQPTKRQDRIKLEQGFQNCAPRRP</sequence>
<protein>
    <submittedName>
        <fullName evidence="1">Uncharacterized protein</fullName>
    </submittedName>
</protein>
<dbReference type="Proteomes" id="UP001064048">
    <property type="component" value="Chromosome 3"/>
</dbReference>
<proteinExistence type="predicted"/>
<organism evidence="1 2">
    <name type="scientific">Choristoneura fumiferana</name>
    <name type="common">Spruce budworm moth</name>
    <name type="synonym">Archips fumiferana</name>
    <dbReference type="NCBI Taxonomy" id="7141"/>
    <lineage>
        <taxon>Eukaryota</taxon>
        <taxon>Metazoa</taxon>
        <taxon>Ecdysozoa</taxon>
        <taxon>Arthropoda</taxon>
        <taxon>Hexapoda</taxon>
        <taxon>Insecta</taxon>
        <taxon>Pterygota</taxon>
        <taxon>Neoptera</taxon>
        <taxon>Endopterygota</taxon>
        <taxon>Lepidoptera</taxon>
        <taxon>Glossata</taxon>
        <taxon>Ditrysia</taxon>
        <taxon>Tortricoidea</taxon>
        <taxon>Tortricidae</taxon>
        <taxon>Tortricinae</taxon>
        <taxon>Choristoneura</taxon>
    </lineage>
</organism>
<evidence type="ECO:0000313" key="1">
    <source>
        <dbReference type="EMBL" id="KAI8427316.1"/>
    </source>
</evidence>
<reference evidence="1 2" key="1">
    <citation type="journal article" date="2022" name="Genome Biol. Evol.">
        <title>The Spruce Budworm Genome: Reconstructing the Evolutionary History of Antifreeze Proteins.</title>
        <authorList>
            <person name="Beliveau C."/>
            <person name="Gagne P."/>
            <person name="Picq S."/>
            <person name="Vernygora O."/>
            <person name="Keeling C.I."/>
            <person name="Pinkney K."/>
            <person name="Doucet D."/>
            <person name="Wen F."/>
            <person name="Johnston J.S."/>
            <person name="Maaroufi H."/>
            <person name="Boyle B."/>
            <person name="Laroche J."/>
            <person name="Dewar K."/>
            <person name="Juretic N."/>
            <person name="Blackburn G."/>
            <person name="Nisole A."/>
            <person name="Brunet B."/>
            <person name="Brandao M."/>
            <person name="Lumley L."/>
            <person name="Duan J."/>
            <person name="Quan G."/>
            <person name="Lucarotti C.J."/>
            <person name="Roe A.D."/>
            <person name="Sperling F.A.H."/>
            <person name="Levesque R.C."/>
            <person name="Cusson M."/>
        </authorList>
    </citation>
    <scope>NUCLEOTIDE SEQUENCE [LARGE SCALE GENOMIC DNA]</scope>
    <source>
        <strain evidence="1">Glfc:IPQL:Cfum</strain>
    </source>
</reference>
<accession>A0ACC0JSZ4</accession>
<dbReference type="EMBL" id="CM046103">
    <property type="protein sequence ID" value="KAI8427316.1"/>
    <property type="molecule type" value="Genomic_DNA"/>
</dbReference>
<evidence type="ECO:0000313" key="2">
    <source>
        <dbReference type="Proteomes" id="UP001064048"/>
    </source>
</evidence>
<name>A0ACC0JSZ4_CHOFU</name>
<comment type="caution">
    <text evidence="1">The sequence shown here is derived from an EMBL/GenBank/DDBJ whole genome shotgun (WGS) entry which is preliminary data.</text>
</comment>
<gene>
    <name evidence="1" type="ORF">MSG28_001896</name>
</gene>